<evidence type="ECO:0000313" key="2">
    <source>
        <dbReference type="EMBL" id="CAK0902771.1"/>
    </source>
</evidence>
<evidence type="ECO:0000256" key="1">
    <source>
        <dbReference type="SAM" id="MobiDB-lite"/>
    </source>
</evidence>
<reference evidence="2" key="1">
    <citation type="submission" date="2023-10" db="EMBL/GenBank/DDBJ databases">
        <authorList>
            <person name="Chen Y."/>
            <person name="Shah S."/>
            <person name="Dougan E. K."/>
            <person name="Thang M."/>
            <person name="Chan C."/>
        </authorList>
    </citation>
    <scope>NUCLEOTIDE SEQUENCE [LARGE SCALE GENOMIC DNA]</scope>
</reference>
<organism evidence="2 3">
    <name type="scientific">Prorocentrum cordatum</name>
    <dbReference type="NCBI Taxonomy" id="2364126"/>
    <lineage>
        <taxon>Eukaryota</taxon>
        <taxon>Sar</taxon>
        <taxon>Alveolata</taxon>
        <taxon>Dinophyceae</taxon>
        <taxon>Prorocentrales</taxon>
        <taxon>Prorocentraceae</taxon>
        <taxon>Prorocentrum</taxon>
    </lineage>
</organism>
<feature type="compositionally biased region" description="Basic and acidic residues" evidence="1">
    <location>
        <begin position="109"/>
        <end position="130"/>
    </location>
</feature>
<feature type="region of interest" description="Disordered" evidence="1">
    <location>
        <begin position="93"/>
        <end position="130"/>
    </location>
</feature>
<evidence type="ECO:0000313" key="3">
    <source>
        <dbReference type="Proteomes" id="UP001189429"/>
    </source>
</evidence>
<keyword evidence="3" id="KW-1185">Reference proteome</keyword>
<proteinExistence type="predicted"/>
<feature type="compositionally biased region" description="Low complexity" evidence="1">
    <location>
        <begin position="93"/>
        <end position="104"/>
    </location>
</feature>
<gene>
    <name evidence="2" type="ORF">PCOR1329_LOCUS79271</name>
</gene>
<dbReference type="EMBL" id="CAUYUJ010021115">
    <property type="protein sequence ID" value="CAK0902771.1"/>
    <property type="molecule type" value="Genomic_DNA"/>
</dbReference>
<protein>
    <submittedName>
        <fullName evidence="2">Uncharacterized protein</fullName>
    </submittedName>
</protein>
<accession>A0ABN9XVS6</accession>
<name>A0ABN9XVS6_9DINO</name>
<feature type="non-terminal residue" evidence="2">
    <location>
        <position position="1"/>
    </location>
</feature>
<comment type="caution">
    <text evidence="2">The sequence shown here is derived from an EMBL/GenBank/DDBJ whole genome shotgun (WGS) entry which is preliminary data.</text>
</comment>
<dbReference type="Proteomes" id="UP001189429">
    <property type="component" value="Unassembled WGS sequence"/>
</dbReference>
<sequence>VSKVRPNAVARVLTAIRKLAPQELALRKAFGVPGVVKLTAKKHAAIEGRTIQVKGKNNELKTVRVTPKGAHLIAKAHPHIDLKRIPVLVASPAAGPAAGPAEGPIDLNSPEHDPDAPHAPSDKESFSDSD</sequence>